<comment type="caution">
    <text evidence="2">The sequence shown here is derived from an EMBL/GenBank/DDBJ whole genome shotgun (WGS) entry which is preliminary data.</text>
</comment>
<protein>
    <submittedName>
        <fullName evidence="2">Uncharacterized protein</fullName>
    </submittedName>
</protein>
<dbReference type="Proteomes" id="UP000306393">
    <property type="component" value="Unassembled WGS sequence"/>
</dbReference>
<evidence type="ECO:0000256" key="1">
    <source>
        <dbReference type="SAM" id="Phobius"/>
    </source>
</evidence>
<keyword evidence="1" id="KW-0812">Transmembrane</keyword>
<dbReference type="AlphaFoldDB" id="A0A4U3ESZ4"/>
<dbReference type="RefSeq" id="WP_137270218.1">
    <property type="nucleotide sequence ID" value="NZ_JACYMQ010000041.1"/>
</dbReference>
<keyword evidence="1" id="KW-0472">Membrane</keyword>
<feature type="transmembrane region" description="Helical" evidence="1">
    <location>
        <begin position="20"/>
        <end position="38"/>
    </location>
</feature>
<sequence>MSNVNPPENVKTLTPAQEKLPARLFNAAMLLMIAGSAFCDPVKAWMPAVMFAVCLAAGNCLPRMKAVIRFLVFLTVLAMFGQSTQAYALLHADPADGEMFIFPASVIWATGLMLAMLVAECLHNRRFRQINRAWKVMLASILLTLTITVWKSGIPAIGWAATIGIMTGFFMLLPGFLHLSGSDEQNSQGKDKKKDE</sequence>
<proteinExistence type="predicted"/>
<organism evidence="2 3">
    <name type="scientific">Erwinia persicina</name>
    <dbReference type="NCBI Taxonomy" id="55211"/>
    <lineage>
        <taxon>Bacteria</taxon>
        <taxon>Pseudomonadati</taxon>
        <taxon>Pseudomonadota</taxon>
        <taxon>Gammaproteobacteria</taxon>
        <taxon>Enterobacterales</taxon>
        <taxon>Erwiniaceae</taxon>
        <taxon>Erwinia</taxon>
    </lineage>
</organism>
<feature type="transmembrane region" description="Helical" evidence="1">
    <location>
        <begin position="44"/>
        <end position="61"/>
    </location>
</feature>
<keyword evidence="1" id="KW-1133">Transmembrane helix</keyword>
<feature type="transmembrane region" description="Helical" evidence="1">
    <location>
        <begin position="156"/>
        <end position="177"/>
    </location>
</feature>
<gene>
    <name evidence="2" type="ORF">EpCFBP13511_23635</name>
</gene>
<evidence type="ECO:0000313" key="3">
    <source>
        <dbReference type="Proteomes" id="UP000306393"/>
    </source>
</evidence>
<dbReference type="EMBL" id="QGAC01000047">
    <property type="protein sequence ID" value="TKJ82866.1"/>
    <property type="molecule type" value="Genomic_DNA"/>
</dbReference>
<name>A0A4U3ESZ4_9GAMM</name>
<accession>A0A4U3ESZ4</accession>
<feature type="transmembrane region" description="Helical" evidence="1">
    <location>
        <begin position="100"/>
        <end position="121"/>
    </location>
</feature>
<feature type="transmembrane region" description="Helical" evidence="1">
    <location>
        <begin position="68"/>
        <end position="88"/>
    </location>
</feature>
<evidence type="ECO:0000313" key="2">
    <source>
        <dbReference type="EMBL" id="TKJ82866.1"/>
    </source>
</evidence>
<reference evidence="2 3" key="1">
    <citation type="journal article" date="2019" name="Sci. Rep.">
        <title>Differences in resource use lead to coexistence of seed-transmitted microbial populations.</title>
        <authorList>
            <person name="Torres-Cortes G."/>
            <person name="Garcia B.J."/>
            <person name="Compant S."/>
            <person name="Rezki S."/>
            <person name="Jones P."/>
            <person name="Preveaux A."/>
            <person name="Briand M."/>
            <person name="Roulet A."/>
            <person name="Bouchez O."/>
            <person name="Jacobson D."/>
            <person name="Barret M."/>
        </authorList>
    </citation>
    <scope>NUCLEOTIDE SEQUENCE [LARGE SCALE GENOMIC DNA]</scope>
    <source>
        <strain evidence="2 3">CFBP13511</strain>
    </source>
</reference>
<feature type="transmembrane region" description="Helical" evidence="1">
    <location>
        <begin position="133"/>
        <end position="150"/>
    </location>
</feature>